<dbReference type="GO" id="GO:0015297">
    <property type="term" value="F:antiporter activity"/>
    <property type="evidence" value="ECO:0007669"/>
    <property type="project" value="InterPro"/>
</dbReference>
<feature type="transmembrane region" description="Helical" evidence="6">
    <location>
        <begin position="421"/>
        <end position="441"/>
    </location>
</feature>
<protein>
    <submittedName>
        <fullName evidence="7">MATE transporter</fullName>
    </submittedName>
</protein>
<evidence type="ECO:0000256" key="4">
    <source>
        <dbReference type="ARBA" id="ARBA00022989"/>
    </source>
</evidence>
<feature type="transmembrane region" description="Helical" evidence="6">
    <location>
        <begin position="301"/>
        <end position="328"/>
    </location>
</feature>
<dbReference type="Pfam" id="PF01554">
    <property type="entry name" value="MatE"/>
    <property type="match status" value="2"/>
</dbReference>
<keyword evidence="4 6" id="KW-1133">Transmembrane helix</keyword>
<proteinExistence type="inferred from homology"/>
<comment type="subcellular location">
    <subcellularLocation>
        <location evidence="1">Membrane</location>
        <topology evidence="1">Multi-pass membrane protein</topology>
    </subcellularLocation>
</comment>
<sequence>MATRRNSTSSLKTNTQLLLDEQPYYGSTRSTRGRRTRLRGALGVIEDNNDDDEDDSRTYDASIDTWDEDEPKITLQSELKAILKSSIPLSLTFFFEYLLAVNSLFLIGHLGANELASASLAVMTFNVTGMAVFEGMSSCLDTFCSQAYGAGKLSKVGLYFQRCTAMILCVSLPIFALWWESRFFMQFIIPETHLLVMTQQYLRILVFGAPGLILFETGKRFLQAQKIFHASTYVLFICLPLNLILNYSLINSIGFIGAPIAISLTYWVMAILLLLYVVFIDGKQCWNGLSISRAFKHWRPMLGLALPGLVMIESEYLSFEILTVFAAYFGTESLAAQSIISNIGSLTYQLPFAVGCAISTRIAIYIGSGSIHSSKVAVKISFLVAAIVGTFTCLTIIIFRHPMALLFSSDEEVLSLAIKSFPILAVNQLADTFNIISAGVLRSQGRQKIGSYFNLASYYIVALPLSYFLAFNCGFEIAGLWMGLGAGISILAISETVLLLKSNWPSIMREAREREEEPEEVVIDYESSISSTRSSLYEEEFSS</sequence>
<dbReference type="InterPro" id="IPR002528">
    <property type="entry name" value="MATE_fam"/>
</dbReference>
<feature type="transmembrane region" description="Helical" evidence="6">
    <location>
        <begin position="348"/>
        <end position="368"/>
    </location>
</feature>
<dbReference type="GO" id="GO:1990961">
    <property type="term" value="P:xenobiotic detoxification by transmembrane export across the plasma membrane"/>
    <property type="evidence" value="ECO:0007669"/>
    <property type="project" value="InterPro"/>
</dbReference>
<feature type="transmembrane region" description="Helical" evidence="6">
    <location>
        <begin position="227"/>
        <end position="250"/>
    </location>
</feature>
<feature type="transmembrane region" description="Helical" evidence="6">
    <location>
        <begin position="256"/>
        <end position="280"/>
    </location>
</feature>
<evidence type="ECO:0000313" key="7">
    <source>
        <dbReference type="EMBL" id="QFR37242.1"/>
    </source>
</evidence>
<feature type="transmembrane region" description="Helical" evidence="6">
    <location>
        <begin position="156"/>
        <end position="179"/>
    </location>
</feature>
<dbReference type="AlphaFoldDB" id="A0A5P8N8V0"/>
<dbReference type="CDD" id="cd13132">
    <property type="entry name" value="MATE_eukaryotic"/>
    <property type="match status" value="1"/>
</dbReference>
<dbReference type="EMBL" id="MK890737">
    <property type="protein sequence ID" value="QFR37242.1"/>
    <property type="molecule type" value="Genomic_DNA"/>
</dbReference>
<evidence type="ECO:0000256" key="3">
    <source>
        <dbReference type="ARBA" id="ARBA00022692"/>
    </source>
</evidence>
<gene>
    <name evidence="7" type="ORF">g1697</name>
</gene>
<evidence type="ECO:0000256" key="2">
    <source>
        <dbReference type="ARBA" id="ARBA00010199"/>
    </source>
</evidence>
<feature type="transmembrane region" description="Helical" evidence="6">
    <location>
        <begin position="199"/>
        <end position="215"/>
    </location>
</feature>
<keyword evidence="5 6" id="KW-0472">Membrane</keyword>
<evidence type="ECO:0000256" key="1">
    <source>
        <dbReference type="ARBA" id="ARBA00004141"/>
    </source>
</evidence>
<dbReference type="GO" id="GO:0042910">
    <property type="term" value="F:xenobiotic transmembrane transporter activity"/>
    <property type="evidence" value="ECO:0007669"/>
    <property type="project" value="InterPro"/>
</dbReference>
<feature type="transmembrane region" description="Helical" evidence="6">
    <location>
        <begin position="477"/>
        <end position="500"/>
    </location>
</feature>
<feature type="transmembrane region" description="Helical" evidence="6">
    <location>
        <begin position="89"/>
        <end position="110"/>
    </location>
</feature>
<evidence type="ECO:0000256" key="6">
    <source>
        <dbReference type="SAM" id="Phobius"/>
    </source>
</evidence>
<accession>A0A5P8N8V0</accession>
<organism evidence="7">
    <name type="scientific">Cyberlindnera americana</name>
    <dbReference type="NCBI Taxonomy" id="36016"/>
    <lineage>
        <taxon>Eukaryota</taxon>
        <taxon>Fungi</taxon>
        <taxon>Dikarya</taxon>
        <taxon>Ascomycota</taxon>
        <taxon>Saccharomycotina</taxon>
        <taxon>Saccharomycetes</taxon>
        <taxon>Phaffomycetales</taxon>
        <taxon>Phaffomycetaceae</taxon>
        <taxon>Cyberlindnera</taxon>
    </lineage>
</organism>
<dbReference type="GO" id="GO:0016020">
    <property type="term" value="C:membrane"/>
    <property type="evidence" value="ECO:0007669"/>
    <property type="project" value="UniProtKB-SubCell"/>
</dbReference>
<dbReference type="PANTHER" id="PTHR11206">
    <property type="entry name" value="MULTIDRUG RESISTANCE PROTEIN"/>
    <property type="match status" value="1"/>
</dbReference>
<keyword evidence="3 6" id="KW-0812">Transmembrane</keyword>
<feature type="transmembrane region" description="Helical" evidence="6">
    <location>
        <begin position="453"/>
        <end position="471"/>
    </location>
</feature>
<name>A0A5P8N8V0_9ASCO</name>
<dbReference type="InterPro" id="IPR045069">
    <property type="entry name" value="MATE_euk"/>
</dbReference>
<evidence type="ECO:0000256" key="5">
    <source>
        <dbReference type="ARBA" id="ARBA00023136"/>
    </source>
</evidence>
<comment type="similarity">
    <text evidence="2">Belongs to the multi antimicrobial extrusion (MATE) (TC 2.A.66.1) family.</text>
</comment>
<reference evidence="7" key="1">
    <citation type="journal article" date="2019" name="Front. Microbiol.">
        <title>An Overview of Genes From Cyberlindnera americana, a Symbiont Yeast Isolated From the Gut of the Bark Beetle Dendroctonus rhizophagus (Curculionidae: Scolytinae), Involved in the Detoxification Process Using Genome and Transcriptome Data.</title>
        <authorList>
            <person name="Soto-Robles L.V."/>
            <person name="Torres-Banda V."/>
            <person name="Rivera-Orduna F.N."/>
            <person name="Curiel-Quesada E."/>
            <person name="Hidalgo-Lara M.E."/>
            <person name="Zuniga G."/>
        </authorList>
    </citation>
    <scope>NUCLEOTIDE SEQUENCE</scope>
    <source>
        <strain evidence="7">ChDrAdgY46</strain>
    </source>
</reference>
<feature type="transmembrane region" description="Helical" evidence="6">
    <location>
        <begin position="116"/>
        <end position="135"/>
    </location>
</feature>
<feature type="transmembrane region" description="Helical" evidence="6">
    <location>
        <begin position="380"/>
        <end position="401"/>
    </location>
</feature>
<dbReference type="NCBIfam" id="TIGR00797">
    <property type="entry name" value="matE"/>
    <property type="match status" value="1"/>
</dbReference>